<evidence type="ECO:0000313" key="5">
    <source>
        <dbReference type="Proteomes" id="UP000231994"/>
    </source>
</evidence>
<name>A0AAQ1TVX6_CORST</name>
<dbReference type="GeneID" id="72410427"/>
<evidence type="ECO:0000256" key="1">
    <source>
        <dbReference type="SAM" id="Phobius"/>
    </source>
</evidence>
<keyword evidence="1" id="KW-1133">Transmembrane helix</keyword>
<evidence type="ECO:0008006" key="8">
    <source>
        <dbReference type="Google" id="ProtNLM"/>
    </source>
</evidence>
<dbReference type="Proteomes" id="UP000231994">
    <property type="component" value="Chromosome"/>
</dbReference>
<keyword evidence="7" id="KW-1185">Reference proteome</keyword>
<evidence type="ECO:0000313" key="2">
    <source>
        <dbReference type="EMBL" id="ATZ07865.1"/>
    </source>
</evidence>
<keyword evidence="1" id="KW-0812">Transmembrane</keyword>
<evidence type="ECO:0000313" key="3">
    <source>
        <dbReference type="EMBL" id="GEA43781.1"/>
    </source>
</evidence>
<evidence type="ECO:0000313" key="7">
    <source>
        <dbReference type="Proteomes" id="UP000595757"/>
    </source>
</evidence>
<organism evidence="3 6">
    <name type="scientific">Corynebacterium striatum</name>
    <dbReference type="NCBI Taxonomy" id="43770"/>
    <lineage>
        <taxon>Bacteria</taxon>
        <taxon>Bacillati</taxon>
        <taxon>Actinomycetota</taxon>
        <taxon>Actinomycetes</taxon>
        <taxon>Mycobacteriales</taxon>
        <taxon>Corynebacteriaceae</taxon>
        <taxon>Corynebacterium</taxon>
    </lineage>
</organism>
<dbReference type="EMBL" id="CP024932">
    <property type="protein sequence ID" value="ATZ07865.1"/>
    <property type="molecule type" value="Genomic_DNA"/>
</dbReference>
<dbReference type="Proteomes" id="UP000315234">
    <property type="component" value="Unassembled WGS sequence"/>
</dbReference>
<dbReference type="AlphaFoldDB" id="A0AAQ1TVX6"/>
<dbReference type="RefSeq" id="WP_005531483.1">
    <property type="nucleotide sequence ID" value="NZ_BJLD01000002.1"/>
</dbReference>
<reference evidence="2 5" key="1">
    <citation type="submission" date="2017-11" db="EMBL/GenBank/DDBJ databases">
        <title>Whole genome sequencing of cultured pathogen.</title>
        <authorList>
            <person name="Hoffmann M."/>
            <person name="Sanchez M."/>
            <person name="Timme R."/>
            <person name="Nudel K."/>
            <person name="Bry L."/>
        </authorList>
    </citation>
    <scope>NUCLEOTIDE SEQUENCE [LARGE SCALE GENOMIC DNA]</scope>
    <source>
        <strain evidence="2 5">216</strain>
    </source>
</reference>
<feature type="transmembrane region" description="Helical" evidence="1">
    <location>
        <begin position="30"/>
        <end position="48"/>
    </location>
</feature>
<gene>
    <name evidence="2" type="ORF">A9D01_02845</name>
    <name evidence="3" type="ORF">Cst04h_19510</name>
    <name evidence="4" type="ORF">I6I72_00350</name>
</gene>
<accession>A0AAQ1TVX6</accession>
<evidence type="ECO:0000313" key="4">
    <source>
        <dbReference type="EMBL" id="QQU77088.1"/>
    </source>
</evidence>
<feature type="transmembrane region" description="Helical" evidence="1">
    <location>
        <begin position="6"/>
        <end position="23"/>
    </location>
</feature>
<protein>
    <recommendedName>
        <fullName evidence="8">Secreted protein</fullName>
    </recommendedName>
</protein>
<dbReference type="EMBL" id="CP068158">
    <property type="protein sequence ID" value="QQU77088.1"/>
    <property type="molecule type" value="Genomic_DNA"/>
</dbReference>
<reference evidence="4 7" key="3">
    <citation type="submission" date="2021-01" db="EMBL/GenBank/DDBJ databases">
        <title>FDA dAtabase for Regulatory Grade micrObial Sequences (FDA-ARGOS): Supporting development and validation of Infectious Disease Dx tests.</title>
        <authorList>
            <person name="Sproer C."/>
            <person name="Gronow S."/>
            <person name="Severitt S."/>
            <person name="Schroder I."/>
            <person name="Tallon L."/>
            <person name="Sadzewicz L."/>
            <person name="Zhao X."/>
            <person name="Boylan J."/>
            <person name="Ott S."/>
            <person name="Bowen H."/>
            <person name="Vavikolanu K."/>
            <person name="Mehta A."/>
            <person name="Aluvathingal J."/>
            <person name="Nadendla S."/>
            <person name="Lowell S."/>
            <person name="Myers T."/>
            <person name="Yan Y."/>
            <person name="Sichtig H."/>
        </authorList>
    </citation>
    <scope>NUCLEOTIDE SEQUENCE [LARGE SCALE GENOMIC DNA]</scope>
    <source>
        <strain evidence="4 7">FDAARGOS_1115</strain>
    </source>
</reference>
<proteinExistence type="predicted"/>
<reference evidence="3 6" key="2">
    <citation type="submission" date="2019-06" db="EMBL/GenBank/DDBJ databases">
        <title>Draft genome sequence of Corynebacterium striatum NBRC 15291.</title>
        <authorList>
            <person name="Miura T."/>
            <person name="Furukawa M."/>
            <person name="Shimamura M."/>
            <person name="Ohyama Y."/>
            <person name="Yamazoe A."/>
            <person name="Kawasaki H."/>
        </authorList>
    </citation>
    <scope>NUCLEOTIDE SEQUENCE [LARGE SCALE GENOMIC DNA]</scope>
    <source>
        <strain evidence="3 6">NBRC 15291</strain>
    </source>
</reference>
<evidence type="ECO:0000313" key="6">
    <source>
        <dbReference type="Proteomes" id="UP000315234"/>
    </source>
</evidence>
<sequence>MNSQHLIPVIWFRLVVLISFAVFVGFQKMWLLLGIAVLLGILTGWQLITAYNRR</sequence>
<dbReference type="Proteomes" id="UP000595757">
    <property type="component" value="Chromosome"/>
</dbReference>
<dbReference type="EMBL" id="BJLD01000002">
    <property type="protein sequence ID" value="GEA43781.1"/>
    <property type="molecule type" value="Genomic_DNA"/>
</dbReference>
<keyword evidence="1" id="KW-0472">Membrane</keyword>